<keyword evidence="5" id="KW-1185">Reference proteome</keyword>
<dbReference type="InterPro" id="IPR002177">
    <property type="entry name" value="DPS_DNA-bd"/>
</dbReference>
<organism evidence="4 5">
    <name type="scientific">Stomatobaculum longum</name>
    <dbReference type="NCBI Taxonomy" id="796942"/>
    <lineage>
        <taxon>Bacteria</taxon>
        <taxon>Bacillati</taxon>
        <taxon>Bacillota</taxon>
        <taxon>Clostridia</taxon>
        <taxon>Lachnospirales</taxon>
        <taxon>Lachnospiraceae</taxon>
        <taxon>Stomatobaculum</taxon>
    </lineage>
</organism>
<dbReference type="GO" id="GO:0016722">
    <property type="term" value="F:oxidoreductase activity, acting on metal ions"/>
    <property type="evidence" value="ECO:0007669"/>
    <property type="project" value="InterPro"/>
</dbReference>
<dbReference type="RefSeq" id="WP_009532095.1">
    <property type="nucleotide sequence ID" value="NZ_CAJPPX010000091.1"/>
</dbReference>
<dbReference type="PANTHER" id="PTHR42932:SF1">
    <property type="entry name" value="GENERAL STRESS PROTEIN 20U"/>
    <property type="match status" value="1"/>
</dbReference>
<dbReference type="CDD" id="cd01043">
    <property type="entry name" value="DPS"/>
    <property type="match status" value="1"/>
</dbReference>
<dbReference type="PIRSF" id="PIRSF005900">
    <property type="entry name" value="Dps"/>
    <property type="match status" value="1"/>
</dbReference>
<comment type="similarity">
    <text evidence="1 2">Belongs to the Dps family.</text>
</comment>
<protein>
    <recommendedName>
        <fullName evidence="3">Ferritin/DPS domain-containing protein</fullName>
    </recommendedName>
</protein>
<reference evidence="4 5" key="1">
    <citation type="submission" date="2011-10" db="EMBL/GenBank/DDBJ databases">
        <title>The Genome Sequence of Lachnospiraceae bacterium ACC2.</title>
        <authorList>
            <consortium name="The Broad Institute Genome Sequencing Platform"/>
            <person name="Earl A."/>
            <person name="Ward D."/>
            <person name="Feldgarden M."/>
            <person name="Gevers D."/>
            <person name="Sizova M."/>
            <person name="Hazen A."/>
            <person name="Epstein S."/>
            <person name="Young S.K."/>
            <person name="Zeng Q."/>
            <person name="Gargeya S."/>
            <person name="Fitzgerald M."/>
            <person name="Haas B."/>
            <person name="Abouelleil A."/>
            <person name="Alvarado L."/>
            <person name="Arachchi H.M."/>
            <person name="Berlin A."/>
            <person name="Brown A."/>
            <person name="Chapman S.B."/>
            <person name="Chen Z."/>
            <person name="Dunbar C."/>
            <person name="Freedman E."/>
            <person name="Gearin G."/>
            <person name="Goldberg J."/>
            <person name="Griggs A."/>
            <person name="Gujja S."/>
            <person name="Heiman D."/>
            <person name="Howarth C."/>
            <person name="Larson L."/>
            <person name="Lui A."/>
            <person name="MacDonald P.J.P."/>
            <person name="Montmayeur A."/>
            <person name="Murphy C."/>
            <person name="Neiman D."/>
            <person name="Pearson M."/>
            <person name="Priest M."/>
            <person name="Roberts A."/>
            <person name="Saif S."/>
            <person name="Shea T."/>
            <person name="Shenoy N."/>
            <person name="Sisk P."/>
            <person name="Stolte C."/>
            <person name="Sykes S."/>
            <person name="Wortman J."/>
            <person name="Nusbaum C."/>
            <person name="Birren B."/>
        </authorList>
    </citation>
    <scope>NUCLEOTIDE SEQUENCE [LARGE SCALE GENOMIC DNA]</scope>
    <source>
        <strain evidence="4 5">ACC2</strain>
    </source>
</reference>
<evidence type="ECO:0000256" key="2">
    <source>
        <dbReference type="RuleBase" id="RU003875"/>
    </source>
</evidence>
<dbReference type="PRINTS" id="PR01346">
    <property type="entry name" value="HELNAPAPROT"/>
</dbReference>
<evidence type="ECO:0000256" key="1">
    <source>
        <dbReference type="ARBA" id="ARBA00009497"/>
    </source>
</evidence>
<sequence length="141" mass="16384">MKNLDCYLSNLMIGNIKLHNLHWNVTGLTFKAVHEYLESLYEDSFEKYDEVAELQKQFGLPVLASAKDYLENTSLKELGNAEYSPREAIELAKEYIETMRALALTIREEAQKEDCFVLSNLMEDHVTGYDKHLWFLGNMLK</sequence>
<dbReference type="GO" id="GO:0008199">
    <property type="term" value="F:ferric iron binding"/>
    <property type="evidence" value="ECO:0007669"/>
    <property type="project" value="InterPro"/>
</dbReference>
<proteinExistence type="inferred from homology"/>
<dbReference type="Proteomes" id="UP000018466">
    <property type="component" value="Unassembled WGS sequence"/>
</dbReference>
<evidence type="ECO:0000259" key="3">
    <source>
        <dbReference type="Pfam" id="PF00210"/>
    </source>
</evidence>
<dbReference type="AlphaFoldDB" id="A0AA37DH37"/>
<dbReference type="Pfam" id="PF00210">
    <property type="entry name" value="Ferritin"/>
    <property type="match status" value="1"/>
</dbReference>
<dbReference type="PANTHER" id="PTHR42932">
    <property type="entry name" value="GENERAL STRESS PROTEIN 20U"/>
    <property type="match status" value="1"/>
</dbReference>
<dbReference type="InterPro" id="IPR008331">
    <property type="entry name" value="Ferritin_DPS_dom"/>
</dbReference>
<gene>
    <name evidence="4" type="ORF">HMPREF9623_00260</name>
</gene>
<comment type="caution">
    <text evidence="4">The sequence shown here is derived from an EMBL/GenBank/DDBJ whole genome shotgun (WGS) entry which is preliminary data.</text>
</comment>
<dbReference type="Gene3D" id="1.20.1260.10">
    <property type="match status" value="1"/>
</dbReference>
<dbReference type="GeneID" id="86940056"/>
<feature type="domain" description="Ferritin/DPS" evidence="3">
    <location>
        <begin position="3"/>
        <end position="140"/>
    </location>
</feature>
<dbReference type="InterPro" id="IPR012347">
    <property type="entry name" value="Ferritin-like"/>
</dbReference>
<dbReference type="InterPro" id="IPR023188">
    <property type="entry name" value="DPS_DNA-bd_CS"/>
</dbReference>
<dbReference type="EMBL" id="AGEL01000003">
    <property type="protein sequence ID" value="EHO18076.1"/>
    <property type="molecule type" value="Genomic_DNA"/>
</dbReference>
<accession>A0AA37DH37</accession>
<dbReference type="InterPro" id="IPR009078">
    <property type="entry name" value="Ferritin-like_SF"/>
</dbReference>
<evidence type="ECO:0000313" key="5">
    <source>
        <dbReference type="Proteomes" id="UP000018466"/>
    </source>
</evidence>
<dbReference type="SUPFAM" id="SSF47240">
    <property type="entry name" value="Ferritin-like"/>
    <property type="match status" value="1"/>
</dbReference>
<evidence type="ECO:0000313" key="4">
    <source>
        <dbReference type="EMBL" id="EHO18076.1"/>
    </source>
</evidence>
<dbReference type="PROSITE" id="PS00818">
    <property type="entry name" value="DPS_1"/>
    <property type="match status" value="1"/>
</dbReference>
<name>A0AA37DH37_9FIRM</name>